<dbReference type="Gramene" id="OE9A007743T1">
    <property type="protein sequence ID" value="OE9A007743C1"/>
    <property type="gene ID" value="OE9A007743"/>
</dbReference>
<keyword evidence="5" id="KW-0808">Transferase</keyword>
<comment type="caution">
    <text evidence="5">The sequence shown here is derived from an EMBL/GenBank/DDBJ whole genome shotgun (WGS) entry which is preliminary data.</text>
</comment>
<name>A0A8S0UPE2_OLEEU</name>
<feature type="region of interest" description="Disordered" evidence="4">
    <location>
        <begin position="84"/>
        <end position="105"/>
    </location>
</feature>
<comment type="catalytic activity">
    <reaction evidence="1">
        <text>ATP + protein L-histidine = ADP + protein N-phospho-L-histidine.</text>
        <dbReference type="EC" id="2.7.13.3"/>
    </reaction>
</comment>
<reference evidence="5 6" key="1">
    <citation type="submission" date="2019-12" db="EMBL/GenBank/DDBJ databases">
        <authorList>
            <person name="Alioto T."/>
            <person name="Alioto T."/>
            <person name="Gomez Garrido J."/>
        </authorList>
    </citation>
    <scope>NUCLEOTIDE SEQUENCE [LARGE SCALE GENOMIC DNA]</scope>
</reference>
<evidence type="ECO:0000256" key="2">
    <source>
        <dbReference type="ARBA" id="ARBA00012438"/>
    </source>
</evidence>
<evidence type="ECO:0000256" key="1">
    <source>
        <dbReference type="ARBA" id="ARBA00000085"/>
    </source>
</evidence>
<dbReference type="AlphaFoldDB" id="A0A8S0UPE2"/>
<gene>
    <name evidence="5" type="ORF">OLEA9_A007743</name>
</gene>
<evidence type="ECO:0000256" key="4">
    <source>
        <dbReference type="SAM" id="MobiDB-lite"/>
    </source>
</evidence>
<evidence type="ECO:0000313" key="5">
    <source>
        <dbReference type="EMBL" id="CAA3020794.1"/>
    </source>
</evidence>
<dbReference type="InterPro" id="IPR050956">
    <property type="entry name" value="2C_system_His_kinase"/>
</dbReference>
<dbReference type="PANTHER" id="PTHR43719:SF75">
    <property type="entry name" value="HISTIDINE KINASE CKI1"/>
    <property type="match status" value="1"/>
</dbReference>
<feature type="compositionally biased region" description="Polar residues" evidence="4">
    <location>
        <begin position="92"/>
        <end position="104"/>
    </location>
</feature>
<dbReference type="EC" id="2.7.13.3" evidence="2"/>
<dbReference type="EMBL" id="CACTIH010009044">
    <property type="protein sequence ID" value="CAA3020794.1"/>
    <property type="molecule type" value="Genomic_DNA"/>
</dbReference>
<organism evidence="5 6">
    <name type="scientific">Olea europaea subsp. europaea</name>
    <dbReference type="NCBI Taxonomy" id="158383"/>
    <lineage>
        <taxon>Eukaryota</taxon>
        <taxon>Viridiplantae</taxon>
        <taxon>Streptophyta</taxon>
        <taxon>Embryophyta</taxon>
        <taxon>Tracheophyta</taxon>
        <taxon>Spermatophyta</taxon>
        <taxon>Magnoliopsida</taxon>
        <taxon>eudicotyledons</taxon>
        <taxon>Gunneridae</taxon>
        <taxon>Pentapetalae</taxon>
        <taxon>asterids</taxon>
        <taxon>lamiids</taxon>
        <taxon>Lamiales</taxon>
        <taxon>Oleaceae</taxon>
        <taxon>Oleeae</taxon>
        <taxon>Olea</taxon>
    </lineage>
</organism>
<accession>A0A8S0UPE2</accession>
<sequence>MGGEIRIVDKETGERGTCFRFNAFLSTCTEASMSGNARDDDIEVQGLLPGFGGTIKGMALRRGENPYNSDEFLPEYNTSAAANKTRTRQIAGKSSSKNIPSQNGEELDVPRKLYLGPRLRVEFARRRENNTYNAKNILPRKIHHESQTLTIADMSQNRAMANKLSRECLPLQKGGDMSIKKLLTRKKILVADDDPIGRKMATAFASQLGANTFSCVNGGKNS</sequence>
<keyword evidence="5" id="KW-0418">Kinase</keyword>
<evidence type="ECO:0000313" key="6">
    <source>
        <dbReference type="Proteomes" id="UP000594638"/>
    </source>
</evidence>
<dbReference type="GO" id="GO:0004673">
    <property type="term" value="F:protein histidine kinase activity"/>
    <property type="evidence" value="ECO:0007669"/>
    <property type="project" value="UniProtKB-EC"/>
</dbReference>
<dbReference type="Proteomes" id="UP000594638">
    <property type="component" value="Unassembled WGS sequence"/>
</dbReference>
<protein>
    <recommendedName>
        <fullName evidence="2">histidine kinase</fullName>
        <ecNumber evidence="2">2.7.13.3</ecNumber>
    </recommendedName>
</protein>
<evidence type="ECO:0000256" key="3">
    <source>
        <dbReference type="ARBA" id="ARBA00022553"/>
    </source>
</evidence>
<dbReference type="OrthoDB" id="60033at2759"/>
<dbReference type="PANTHER" id="PTHR43719">
    <property type="entry name" value="TWO-COMPONENT HISTIDINE KINASE"/>
    <property type="match status" value="1"/>
</dbReference>
<keyword evidence="6" id="KW-1185">Reference proteome</keyword>
<proteinExistence type="predicted"/>
<keyword evidence="3" id="KW-0597">Phosphoprotein</keyword>